<dbReference type="EMBL" id="JBHTBS010000030">
    <property type="protein sequence ID" value="MFC7339654.1"/>
    <property type="molecule type" value="Genomic_DNA"/>
</dbReference>
<dbReference type="Proteomes" id="UP001596472">
    <property type="component" value="Unassembled WGS sequence"/>
</dbReference>
<accession>A0ABW2LCW3</accession>
<sequence>MPEENRIWFPGNPWPEGHPIKDFAWTAEVRKGIVWFFLHLKTADYYSERDIDDEGEDFDSSWEAPIVWGNYHSCTISSTDWHDGGFPVCPCSEYSIESLDGYEAIVDPLPINPDGDWDDLAFHTYLLGHDSVAGHKIKFSRRNDSNDFDIHWEGKIALVYAGDYEYRYDFKALVYGVGAPKPTKAQQDVDPNA</sequence>
<comment type="caution">
    <text evidence="1">The sequence shown here is derived from an EMBL/GenBank/DDBJ whole genome shotgun (WGS) entry which is preliminary data.</text>
</comment>
<gene>
    <name evidence="1" type="ORF">ACFQY0_20890</name>
</gene>
<reference evidence="2" key="1">
    <citation type="journal article" date="2019" name="Int. J. Syst. Evol. Microbiol.">
        <title>The Global Catalogue of Microorganisms (GCM) 10K type strain sequencing project: providing services to taxonomists for standard genome sequencing and annotation.</title>
        <authorList>
            <consortium name="The Broad Institute Genomics Platform"/>
            <consortium name="The Broad Institute Genome Sequencing Center for Infectious Disease"/>
            <person name="Wu L."/>
            <person name="Ma J."/>
        </authorList>
    </citation>
    <scope>NUCLEOTIDE SEQUENCE [LARGE SCALE GENOMIC DNA]</scope>
    <source>
        <strain evidence="2">CGMCC 4.1467</strain>
    </source>
</reference>
<organism evidence="1 2">
    <name type="scientific">Haloferula chungangensis</name>
    <dbReference type="NCBI Taxonomy" id="1048331"/>
    <lineage>
        <taxon>Bacteria</taxon>
        <taxon>Pseudomonadati</taxon>
        <taxon>Verrucomicrobiota</taxon>
        <taxon>Verrucomicrobiia</taxon>
        <taxon>Verrucomicrobiales</taxon>
        <taxon>Verrucomicrobiaceae</taxon>
        <taxon>Haloferula</taxon>
    </lineage>
</organism>
<dbReference type="RefSeq" id="WP_379716883.1">
    <property type="nucleotide sequence ID" value="NZ_JBHTBS010000030.1"/>
</dbReference>
<name>A0ABW2LCW3_9BACT</name>
<keyword evidence="2" id="KW-1185">Reference proteome</keyword>
<evidence type="ECO:0000313" key="2">
    <source>
        <dbReference type="Proteomes" id="UP001596472"/>
    </source>
</evidence>
<protein>
    <submittedName>
        <fullName evidence="1">Uncharacterized protein</fullName>
    </submittedName>
</protein>
<evidence type="ECO:0000313" key="1">
    <source>
        <dbReference type="EMBL" id="MFC7339654.1"/>
    </source>
</evidence>
<proteinExistence type="predicted"/>